<sequence>MNPESDGTTFPGGRVLGCKACEQVFPDRSLNRVSDARARDVTFLLDRLTGDRPARRHSRLTDARHIGMAGHSIGGASAATAMAADPRVAAGVNMDGTFFVPLPEAGLGGRPFLPLDGDPALLPPDPEDTSWADAWPRMDCWKRWPTVTGMGHPGFTDRPASGGADRLRPRARRTAMAEENGPGAVTAPGL</sequence>
<dbReference type="AlphaFoldDB" id="A0A2K8PA36"/>
<dbReference type="Gene3D" id="3.40.50.1820">
    <property type="entry name" value="alpha/beta hydrolase"/>
    <property type="match status" value="1"/>
</dbReference>
<name>A0A2K8PA36_STRLA</name>
<dbReference type="SUPFAM" id="SSF53474">
    <property type="entry name" value="alpha/beta-Hydrolases"/>
    <property type="match status" value="1"/>
</dbReference>
<gene>
    <name evidence="1" type="ORF">SLAV_05325</name>
</gene>
<proteinExistence type="predicted"/>
<dbReference type="GO" id="GO:0016787">
    <property type="term" value="F:hydrolase activity"/>
    <property type="evidence" value="ECO:0007669"/>
    <property type="project" value="UniProtKB-KW"/>
</dbReference>
<dbReference type="KEGG" id="slx:SLAV_05325"/>
<keyword evidence="2" id="KW-1185">Reference proteome</keyword>
<protein>
    <submittedName>
        <fullName evidence="1">Alpha/beta hydrolase family protein</fullName>
    </submittedName>
</protein>
<evidence type="ECO:0000313" key="1">
    <source>
        <dbReference type="EMBL" id="ATZ22970.1"/>
    </source>
</evidence>
<dbReference type="InterPro" id="IPR029058">
    <property type="entry name" value="AB_hydrolase_fold"/>
</dbReference>
<reference evidence="1 2" key="1">
    <citation type="submission" date="2017-11" db="EMBL/GenBank/DDBJ databases">
        <title>Complete genome sequence of Streptomyces lavendulae subsp. lavendulae CCM 3239 (formerly 'Streptomyces aureofaciens CCM 3239'), the producer of the angucycline-type antibiotic auricin.</title>
        <authorList>
            <person name="Busche T."/>
            <person name="Novakova R."/>
            <person name="Al'Dilaimi A."/>
            <person name="Homerova D."/>
            <person name="Feckova L."/>
            <person name="Rezuchova B."/>
            <person name="Mingyar E."/>
            <person name="Csolleiova D."/>
            <person name="Bekeova C."/>
            <person name="Winkler A."/>
            <person name="Sevcikova B."/>
            <person name="Kalinowski J."/>
            <person name="Kormanec J."/>
            <person name="Ruckert C."/>
        </authorList>
    </citation>
    <scope>NUCLEOTIDE SEQUENCE [LARGE SCALE GENOMIC DNA]</scope>
    <source>
        <strain evidence="1 2">CCM 3239</strain>
    </source>
</reference>
<keyword evidence="1" id="KW-0378">Hydrolase</keyword>
<dbReference type="Proteomes" id="UP000231791">
    <property type="component" value="Chromosome"/>
</dbReference>
<dbReference type="EMBL" id="CP024985">
    <property type="protein sequence ID" value="ATZ22970.1"/>
    <property type="molecule type" value="Genomic_DNA"/>
</dbReference>
<accession>A0A2K8PA36</accession>
<evidence type="ECO:0000313" key="2">
    <source>
        <dbReference type="Proteomes" id="UP000231791"/>
    </source>
</evidence>
<organism evidence="1 2">
    <name type="scientific">Streptomyces lavendulae subsp. lavendulae</name>
    <dbReference type="NCBI Taxonomy" id="58340"/>
    <lineage>
        <taxon>Bacteria</taxon>
        <taxon>Bacillati</taxon>
        <taxon>Actinomycetota</taxon>
        <taxon>Actinomycetes</taxon>
        <taxon>Kitasatosporales</taxon>
        <taxon>Streptomycetaceae</taxon>
        <taxon>Streptomyces</taxon>
    </lineage>
</organism>